<name>A0A0E9VY33_ANGAN</name>
<proteinExistence type="predicted"/>
<dbReference type="EMBL" id="GBXM01025523">
    <property type="protein sequence ID" value="JAH83054.1"/>
    <property type="molecule type" value="Transcribed_RNA"/>
</dbReference>
<organism evidence="1">
    <name type="scientific">Anguilla anguilla</name>
    <name type="common">European freshwater eel</name>
    <name type="synonym">Muraena anguilla</name>
    <dbReference type="NCBI Taxonomy" id="7936"/>
    <lineage>
        <taxon>Eukaryota</taxon>
        <taxon>Metazoa</taxon>
        <taxon>Chordata</taxon>
        <taxon>Craniata</taxon>
        <taxon>Vertebrata</taxon>
        <taxon>Euteleostomi</taxon>
        <taxon>Actinopterygii</taxon>
        <taxon>Neopterygii</taxon>
        <taxon>Teleostei</taxon>
        <taxon>Anguilliformes</taxon>
        <taxon>Anguillidae</taxon>
        <taxon>Anguilla</taxon>
    </lineage>
</organism>
<evidence type="ECO:0000313" key="1">
    <source>
        <dbReference type="EMBL" id="JAH83054.1"/>
    </source>
</evidence>
<reference evidence="1" key="1">
    <citation type="submission" date="2014-11" db="EMBL/GenBank/DDBJ databases">
        <authorList>
            <person name="Amaro Gonzalez C."/>
        </authorList>
    </citation>
    <scope>NUCLEOTIDE SEQUENCE</scope>
</reference>
<sequence>MVGSQSPLNCIGGPNVWVLWLAKGPQPIGLKSMGDVSQSGPSVYTGNISCVRS</sequence>
<accession>A0A0E9VY33</accession>
<protein>
    <submittedName>
        <fullName evidence="1">Uncharacterized protein</fullName>
    </submittedName>
</protein>
<reference evidence="1" key="2">
    <citation type="journal article" date="2015" name="Fish Shellfish Immunol.">
        <title>Early steps in the European eel (Anguilla anguilla)-Vibrio vulnificus interaction in the gills: Role of the RtxA13 toxin.</title>
        <authorList>
            <person name="Callol A."/>
            <person name="Pajuelo D."/>
            <person name="Ebbesson L."/>
            <person name="Teles M."/>
            <person name="MacKenzie S."/>
            <person name="Amaro C."/>
        </authorList>
    </citation>
    <scope>NUCLEOTIDE SEQUENCE</scope>
</reference>
<dbReference type="AlphaFoldDB" id="A0A0E9VY33"/>